<dbReference type="Pfam" id="PF00975">
    <property type="entry name" value="Thioesterase"/>
    <property type="match status" value="1"/>
</dbReference>
<dbReference type="GeneID" id="97372315"/>
<organism evidence="3 4">
    <name type="scientific">Streptomyces kasugaensis</name>
    <dbReference type="NCBI Taxonomy" id="1946"/>
    <lineage>
        <taxon>Bacteria</taxon>
        <taxon>Bacillati</taxon>
        <taxon>Actinomycetota</taxon>
        <taxon>Actinomycetes</taxon>
        <taxon>Kitasatosporales</taxon>
        <taxon>Streptomycetaceae</taxon>
        <taxon>Streptomyces</taxon>
    </lineage>
</organism>
<evidence type="ECO:0000256" key="1">
    <source>
        <dbReference type="ARBA" id="ARBA00007169"/>
    </source>
</evidence>
<dbReference type="AlphaFoldDB" id="A0A4Q9HP90"/>
<dbReference type="InterPro" id="IPR001031">
    <property type="entry name" value="Thioesterase"/>
</dbReference>
<evidence type="ECO:0000313" key="3">
    <source>
        <dbReference type="EMBL" id="TBO56678.1"/>
    </source>
</evidence>
<dbReference type="Gene3D" id="3.40.50.1820">
    <property type="entry name" value="alpha/beta hydrolase"/>
    <property type="match status" value="1"/>
</dbReference>
<proteinExistence type="inferred from homology"/>
<accession>A0A4Q9HP90</accession>
<gene>
    <name evidence="3" type="ORF">EYS09_26710</name>
</gene>
<evidence type="ECO:0000313" key="4">
    <source>
        <dbReference type="Proteomes" id="UP000292452"/>
    </source>
</evidence>
<keyword evidence="4" id="KW-1185">Reference proteome</keyword>
<comment type="similarity">
    <text evidence="1">Belongs to the thioesterase family.</text>
</comment>
<dbReference type="SUPFAM" id="SSF53474">
    <property type="entry name" value="alpha/beta-Hydrolases"/>
    <property type="match status" value="1"/>
</dbReference>
<feature type="domain" description="Thioesterase" evidence="2">
    <location>
        <begin position="8"/>
        <end position="229"/>
    </location>
</feature>
<reference evidence="3 4" key="1">
    <citation type="submission" date="2019-02" db="EMBL/GenBank/DDBJ databases">
        <title>Draft Genome Sequence of Streptomyces sp. AM-2504, identified by 16S rRNA comparative analysis as a Streptomyces Kasugaensis strain.</title>
        <authorList>
            <person name="Napolioni V."/>
            <person name="Giuliodori A.M."/>
            <person name="Spurio R."/>
            <person name="Fabbretti A."/>
        </authorList>
    </citation>
    <scope>NUCLEOTIDE SEQUENCE [LARGE SCALE GENOMIC DNA]</scope>
    <source>
        <strain evidence="3 4">AM-2504</strain>
    </source>
</reference>
<protein>
    <submittedName>
        <fullName evidence="3">Thioesterase</fullName>
    </submittedName>
</protein>
<evidence type="ECO:0000259" key="2">
    <source>
        <dbReference type="Pfam" id="PF00975"/>
    </source>
</evidence>
<comment type="caution">
    <text evidence="3">The sequence shown here is derived from an EMBL/GenBank/DDBJ whole genome shotgun (WGS) entry which is preliminary data.</text>
</comment>
<dbReference type="GO" id="GO:0008610">
    <property type="term" value="P:lipid biosynthetic process"/>
    <property type="evidence" value="ECO:0007669"/>
    <property type="project" value="TreeGrafter"/>
</dbReference>
<dbReference type="InterPro" id="IPR012223">
    <property type="entry name" value="TEII"/>
</dbReference>
<dbReference type="InterPro" id="IPR029058">
    <property type="entry name" value="AB_hydrolase_fold"/>
</dbReference>
<dbReference type="OrthoDB" id="8480037at2"/>
<sequence length="232" mass="26041">MANQPFALVCLPFAGSGAGFYRPWRTQFDVEFEIVPIQLPGREEQFLDDPFTDMPEAVRELTRRVLDGTDDDTPLALFGHSFGAVLAYEIALELTRRGHPGLRHLFVSGSPGPHNGRAERASGLSDEEFLGRVQEFAGYQSEVFEDPDMREMFLPLLRADVEMHESYEPSSSEPLAVPVTSLRGCDDTLVSRTQAEEWSATTRDRFAYREIRGGHMYLIDHPDVLLQAVAAH</sequence>
<dbReference type="EMBL" id="SIXH01000308">
    <property type="protein sequence ID" value="TBO56678.1"/>
    <property type="molecule type" value="Genomic_DNA"/>
</dbReference>
<dbReference type="PANTHER" id="PTHR11487">
    <property type="entry name" value="THIOESTERASE"/>
    <property type="match status" value="1"/>
</dbReference>
<dbReference type="RefSeq" id="WP_052853331.1">
    <property type="nucleotide sequence ID" value="NZ_NDXL01000001.1"/>
</dbReference>
<dbReference type="PANTHER" id="PTHR11487:SF0">
    <property type="entry name" value="S-ACYL FATTY ACID SYNTHASE THIOESTERASE, MEDIUM CHAIN"/>
    <property type="match status" value="1"/>
</dbReference>
<name>A0A4Q9HP90_STRKA</name>
<dbReference type="Proteomes" id="UP000292452">
    <property type="component" value="Unassembled WGS sequence"/>
</dbReference>